<evidence type="ECO:0000313" key="1">
    <source>
        <dbReference type="EMBL" id="AIG98983.1"/>
    </source>
</evidence>
<organism evidence="1 2">
    <name type="scientific">Archaeoglobus fulgidus DSM 8774</name>
    <dbReference type="NCBI Taxonomy" id="1344584"/>
    <lineage>
        <taxon>Archaea</taxon>
        <taxon>Methanobacteriati</taxon>
        <taxon>Methanobacteriota</taxon>
        <taxon>Archaeoglobi</taxon>
        <taxon>Archaeoglobales</taxon>
        <taxon>Archaeoglobaceae</taxon>
        <taxon>Archaeoglobus</taxon>
    </lineage>
</organism>
<sequence>MGKLKKLFFLLLILFGLFIIIDWDGNIPDDFIDDYPGWGGGTKHGDVKDTWIDANGDGQGDVYVGDGYAEVTQHFVIYDRNSDGKYDAVLLDLDENGDFETRYLDENYDGKTDLWITTLNNKKSYAWDLDADGIPDVYDTNGDGRIDAWDLNGDGVVDVRDADFDGDADMHDYDFDGVFDEVWSAGGDSSASSGTAGSNVVKITLSTPNRMFLDFSSGYGDENNFDIMLEPWCIDNAAINGNFADIGVMNLEAVTSANIPSSGYLHEDTMEIEIGHVYINKNSDGSYTAFTIYSHQKTGDCDHEVLLGYKNLG</sequence>
<accession>A0A075WN68</accession>
<dbReference type="EMBL" id="CP006577">
    <property type="protein sequence ID" value="AIG98983.1"/>
    <property type="molecule type" value="Genomic_DNA"/>
</dbReference>
<evidence type="ECO:0000313" key="2">
    <source>
        <dbReference type="Proteomes" id="UP000028501"/>
    </source>
</evidence>
<dbReference type="Proteomes" id="UP000028501">
    <property type="component" value="Chromosome"/>
</dbReference>
<proteinExistence type="predicted"/>
<dbReference type="KEGG" id="afg:AFULGI_00022570"/>
<name>A0A075WN68_ARCFL</name>
<dbReference type="GeneID" id="24795738"/>
<gene>
    <name evidence="1" type="ORF">AFULGI_00022570</name>
</gene>
<dbReference type="RefSeq" id="WP_010879484.1">
    <property type="nucleotide sequence ID" value="NZ_CP006577.1"/>
</dbReference>
<protein>
    <recommendedName>
        <fullName evidence="3">Calcium-binding protein</fullName>
    </recommendedName>
</protein>
<evidence type="ECO:0008006" key="3">
    <source>
        <dbReference type="Google" id="ProtNLM"/>
    </source>
</evidence>
<dbReference type="AlphaFoldDB" id="A0A075WN68"/>
<reference evidence="1 2" key="1">
    <citation type="submission" date="2013-07" db="EMBL/GenBank/DDBJ databases">
        <title>Genome of Archaeoglobus fulgidus.</title>
        <authorList>
            <person name="Fiebig A."/>
            <person name="Birkeland N.-K."/>
        </authorList>
    </citation>
    <scope>NUCLEOTIDE SEQUENCE [LARGE SCALE GENOMIC DNA]</scope>
    <source>
        <strain evidence="1 2">DSM 8774</strain>
    </source>
</reference>
<dbReference type="HOGENOM" id="CLU_057270_0_0_2"/>